<keyword evidence="5 8" id="KW-0646">Protease inhibitor</keyword>
<proteinExistence type="inferred from homology"/>
<evidence type="ECO:0000256" key="1">
    <source>
        <dbReference type="ARBA" id="ARBA00004613"/>
    </source>
</evidence>
<dbReference type="InterPro" id="IPR000691">
    <property type="entry name" value="Prot_inh_I16_SSI"/>
</dbReference>
<evidence type="ECO:0000256" key="4">
    <source>
        <dbReference type="ARBA" id="ARBA00022525"/>
    </source>
</evidence>
<sequence length="149" mass="14976">MSASPIAPGAETAPEAPPSAPSVPGDVTATPSASPAQSIAAGGQAAHGPTQLTLKTVVGSAAPKTVTLQCDPVGGTHPKAAQACADLAKARGDDFTLASDGKNPRACFMIYSPVTTTAEGQLRGEAVKHTARFPNTCVMRTQTGSIFDF</sequence>
<comment type="subcellular location">
    <subcellularLocation>
        <location evidence="1">Secreted</location>
    </subcellularLocation>
</comment>
<evidence type="ECO:0000256" key="7">
    <source>
        <dbReference type="ARBA" id="ARBA00023157"/>
    </source>
</evidence>
<dbReference type="Pfam" id="PF00720">
    <property type="entry name" value="SSI"/>
    <property type="match status" value="1"/>
</dbReference>
<evidence type="ECO:0000256" key="5">
    <source>
        <dbReference type="ARBA" id="ARBA00022690"/>
    </source>
</evidence>
<evidence type="ECO:0000259" key="10">
    <source>
        <dbReference type="Pfam" id="PF00720"/>
    </source>
</evidence>
<accession>A0ABP8UM97</accession>
<dbReference type="InterPro" id="IPR020054">
    <property type="entry name" value="Prot_inh_SSI_I16_CS"/>
</dbReference>
<evidence type="ECO:0000313" key="12">
    <source>
        <dbReference type="Proteomes" id="UP001501442"/>
    </source>
</evidence>
<gene>
    <name evidence="11" type="ORF">GCM10023196_073430</name>
</gene>
<evidence type="ECO:0000256" key="3">
    <source>
        <dbReference type="ARBA" id="ARBA00011738"/>
    </source>
</evidence>
<feature type="domain" description="Subtilisin inhibitor" evidence="10">
    <location>
        <begin position="50"/>
        <end position="135"/>
    </location>
</feature>
<dbReference type="PRINTS" id="PR00294">
    <property type="entry name" value="SSBTLNINHBTR"/>
</dbReference>
<evidence type="ECO:0000313" key="11">
    <source>
        <dbReference type="EMBL" id="GAA4633928.1"/>
    </source>
</evidence>
<evidence type="ECO:0000256" key="6">
    <source>
        <dbReference type="ARBA" id="ARBA00022900"/>
    </source>
</evidence>
<feature type="region of interest" description="Disordered" evidence="9">
    <location>
        <begin position="1"/>
        <end position="47"/>
    </location>
</feature>
<dbReference type="SUPFAM" id="SSF55399">
    <property type="entry name" value="Subtilisin inhibitor"/>
    <property type="match status" value="1"/>
</dbReference>
<dbReference type="InterPro" id="IPR036819">
    <property type="entry name" value="Subtilisin_inhibitor-like_sf"/>
</dbReference>
<comment type="subunit">
    <text evidence="3">Homodimer.</text>
</comment>
<comment type="caution">
    <text evidence="11">The sequence shown here is derived from an EMBL/GenBank/DDBJ whole genome shotgun (WGS) entry which is preliminary data.</text>
</comment>
<dbReference type="Proteomes" id="UP001501442">
    <property type="component" value="Unassembled WGS sequence"/>
</dbReference>
<protein>
    <recommendedName>
        <fullName evidence="10">Subtilisin inhibitor domain-containing protein</fullName>
    </recommendedName>
</protein>
<keyword evidence="4" id="KW-0964">Secreted</keyword>
<evidence type="ECO:0000256" key="2">
    <source>
        <dbReference type="ARBA" id="ARBA00010472"/>
    </source>
</evidence>
<name>A0ABP8UM97_9ACTN</name>
<keyword evidence="12" id="KW-1185">Reference proteome</keyword>
<keyword evidence="7" id="KW-1015">Disulfide bond</keyword>
<feature type="compositionally biased region" description="Low complexity" evidence="9">
    <location>
        <begin position="1"/>
        <end position="14"/>
    </location>
</feature>
<evidence type="ECO:0000256" key="8">
    <source>
        <dbReference type="RuleBase" id="RU003471"/>
    </source>
</evidence>
<evidence type="ECO:0000256" key="9">
    <source>
        <dbReference type="SAM" id="MobiDB-lite"/>
    </source>
</evidence>
<reference evidence="12" key="1">
    <citation type="journal article" date="2019" name="Int. J. Syst. Evol. Microbiol.">
        <title>The Global Catalogue of Microorganisms (GCM) 10K type strain sequencing project: providing services to taxonomists for standard genome sequencing and annotation.</title>
        <authorList>
            <consortium name="The Broad Institute Genomics Platform"/>
            <consortium name="The Broad Institute Genome Sequencing Center for Infectious Disease"/>
            <person name="Wu L."/>
            <person name="Ma J."/>
        </authorList>
    </citation>
    <scope>NUCLEOTIDE SEQUENCE [LARGE SCALE GENOMIC DNA]</scope>
    <source>
        <strain evidence="12">JCM 17939</strain>
    </source>
</reference>
<dbReference type="Gene3D" id="3.30.350.10">
    <property type="entry name" value="Subtilisin inhibitor-like"/>
    <property type="match status" value="1"/>
</dbReference>
<dbReference type="PROSITE" id="PS00999">
    <property type="entry name" value="SSI"/>
    <property type="match status" value="1"/>
</dbReference>
<comment type="similarity">
    <text evidence="2 8">Belongs to the protease inhibitor I16 (SSI) family.</text>
</comment>
<dbReference type="EMBL" id="BAABHK010000013">
    <property type="protein sequence ID" value="GAA4633928.1"/>
    <property type="molecule type" value="Genomic_DNA"/>
</dbReference>
<dbReference type="InterPro" id="IPR023549">
    <property type="entry name" value="Subtilisin_inhibitor"/>
</dbReference>
<organism evidence="11 12">
    <name type="scientific">Actinoallomurus vinaceus</name>
    <dbReference type="NCBI Taxonomy" id="1080074"/>
    <lineage>
        <taxon>Bacteria</taxon>
        <taxon>Bacillati</taxon>
        <taxon>Actinomycetota</taxon>
        <taxon>Actinomycetes</taxon>
        <taxon>Streptosporangiales</taxon>
        <taxon>Thermomonosporaceae</taxon>
        <taxon>Actinoallomurus</taxon>
    </lineage>
</organism>
<keyword evidence="6 8" id="KW-0722">Serine protease inhibitor</keyword>